<dbReference type="RefSeq" id="WP_089910546.1">
    <property type="nucleotide sequence ID" value="NZ_FOBB01000002.1"/>
</dbReference>
<accession>A0A1H7RUV8</accession>
<evidence type="ECO:0000313" key="3">
    <source>
        <dbReference type="EMBL" id="SEL64033.1"/>
    </source>
</evidence>
<keyword evidence="1" id="KW-0732">Signal</keyword>
<name>A0A1H7RUV8_9BACT</name>
<protein>
    <submittedName>
        <fullName evidence="3">Outer membrane receptor proteins, mostly Fe transport</fullName>
    </submittedName>
</protein>
<dbReference type="InterPro" id="IPR008969">
    <property type="entry name" value="CarboxyPept-like_regulatory"/>
</dbReference>
<dbReference type="STRING" id="573321.SAMN04488505_102740"/>
<evidence type="ECO:0000313" key="4">
    <source>
        <dbReference type="Proteomes" id="UP000198984"/>
    </source>
</evidence>
<gene>
    <name evidence="3" type="ORF">SAMN04488505_102740</name>
</gene>
<dbReference type="OrthoDB" id="606930at2"/>
<evidence type="ECO:0000259" key="2">
    <source>
        <dbReference type="Pfam" id="PF14905"/>
    </source>
</evidence>
<reference evidence="3 4" key="1">
    <citation type="submission" date="2016-10" db="EMBL/GenBank/DDBJ databases">
        <authorList>
            <person name="de Groot N.N."/>
        </authorList>
    </citation>
    <scope>NUCLEOTIDE SEQUENCE [LARGE SCALE GENOMIC DNA]</scope>
    <source>
        <strain evidence="3 4">DSM 21039</strain>
    </source>
</reference>
<dbReference type="EMBL" id="FOBB01000002">
    <property type="protein sequence ID" value="SEL64033.1"/>
    <property type="molecule type" value="Genomic_DNA"/>
</dbReference>
<dbReference type="Pfam" id="PF14905">
    <property type="entry name" value="OMP_b-brl_3"/>
    <property type="match status" value="2"/>
</dbReference>
<keyword evidence="4" id="KW-1185">Reference proteome</keyword>
<feature type="domain" description="Outer membrane protein beta-barrel" evidence="2">
    <location>
        <begin position="424"/>
        <end position="738"/>
    </location>
</feature>
<dbReference type="InterPro" id="IPR041700">
    <property type="entry name" value="OMP_b-brl_3"/>
</dbReference>
<sequence length="883" mass="98858">MSKTLLIVLLAALCPLQAWAQTISYVRVNGHVTDKDTHQPLENATVALLYAKDSSRVAIAFTDKNGAFILNARPGMYHLYITYLGYQQQLKPITLAADTLTDAGAIFLQKTGVTLGMVEIVEIRAPMVVKKDTLEFNADYYKTRENAMMEELLKKLPGLEIDKDGVLKINGTPVKRILIDGQPFFGDNPKLAIRNLPADMIDKVQLIDRKSDQAQFSGALDSQPEKTINITVKKAKKEKLIGHLTAGYGTRNRFSASTSLNRFGQQSLSLLGSGHNEKGALENGTLIGDAGLSRALNGGGNFSQTINKALKISGSYFLIDYSQTTESTSARQNLLPDTTYYYNQHTNESSHSINHMSGIQMQYNPDSMHTLVFSINATYMKTRNTRENGYESLGDQQQLVNRGTIHNLNHTSIPGINGSVLWGKRFKKPGRTLSVNIAAGYNTNKQQQFNRSDNLFIQPNGEELRDTINQRNNLQTPHRVFSINLTWTEPLYKDHFLDVVYTYNRDRSSAEKLTYDYNAVKEVYDQLNDSLSNSFRSTAQLQLARLAFRAQKANYEYSIGVQMQASSLSNNNISEHSRLQKSITGFFPIAVFSYAFNSNRRLRFQYTGNMQQPDLTLLQPVPNNNNPLYIQLGNPDLKPTVTHNAGIVYNAVNPAALHSTMLTVNASLTRNKVIIASRLDSLGRQVSRPLNANGAYALNMSMANGFPLKKMQANINMNTSLALNHDINSINGQMGNVNNITANQDLSCNYTYKQLLDCTLGAGVNYNGARYTHQEQNNIHVFNYTLFFNYNLVLPLGFNIGGNINYLHNTGIAAGQGVDVTMVNAFIAKNILQHNRGQFKLQGCDLLNRNQGYARVFEPNYVEDVRTNILERFFILSFTWFFK</sequence>
<organism evidence="3 4">
    <name type="scientific">Chitinophaga rupis</name>
    <dbReference type="NCBI Taxonomy" id="573321"/>
    <lineage>
        <taxon>Bacteria</taxon>
        <taxon>Pseudomonadati</taxon>
        <taxon>Bacteroidota</taxon>
        <taxon>Chitinophagia</taxon>
        <taxon>Chitinophagales</taxon>
        <taxon>Chitinophagaceae</taxon>
        <taxon>Chitinophaga</taxon>
    </lineage>
</organism>
<evidence type="ECO:0000256" key="1">
    <source>
        <dbReference type="SAM" id="SignalP"/>
    </source>
</evidence>
<dbReference type="SUPFAM" id="SSF56935">
    <property type="entry name" value="Porins"/>
    <property type="match status" value="1"/>
</dbReference>
<keyword evidence="3" id="KW-0675">Receptor</keyword>
<dbReference type="Gene3D" id="2.60.40.1120">
    <property type="entry name" value="Carboxypeptidase-like, regulatory domain"/>
    <property type="match status" value="1"/>
</dbReference>
<feature type="chain" id="PRO_5011462850" evidence="1">
    <location>
        <begin position="21"/>
        <end position="883"/>
    </location>
</feature>
<feature type="signal peptide" evidence="1">
    <location>
        <begin position="1"/>
        <end position="20"/>
    </location>
</feature>
<dbReference type="Pfam" id="PF13620">
    <property type="entry name" value="CarboxypepD_reg"/>
    <property type="match status" value="1"/>
</dbReference>
<feature type="domain" description="Outer membrane protein beta-barrel" evidence="2">
    <location>
        <begin position="742"/>
        <end position="880"/>
    </location>
</feature>
<proteinExistence type="predicted"/>
<dbReference type="Proteomes" id="UP000198984">
    <property type="component" value="Unassembled WGS sequence"/>
</dbReference>
<dbReference type="SUPFAM" id="SSF49464">
    <property type="entry name" value="Carboxypeptidase regulatory domain-like"/>
    <property type="match status" value="1"/>
</dbReference>
<dbReference type="AlphaFoldDB" id="A0A1H7RUV8"/>